<name>A0A3D8I9X2_9HELI</name>
<evidence type="ECO:0000256" key="5">
    <source>
        <dbReference type="PROSITE-ProRule" id="PRU10112"/>
    </source>
</evidence>
<proteinExistence type="predicted"/>
<dbReference type="InterPro" id="IPR021135">
    <property type="entry name" value="PEP_COase"/>
</dbReference>
<organism evidence="6 7">
    <name type="scientific">Helicobacter ganmani</name>
    <dbReference type="NCBI Taxonomy" id="60246"/>
    <lineage>
        <taxon>Bacteria</taxon>
        <taxon>Pseudomonadati</taxon>
        <taxon>Campylobacterota</taxon>
        <taxon>Epsilonproteobacteria</taxon>
        <taxon>Campylobacterales</taxon>
        <taxon>Helicobacteraceae</taxon>
        <taxon>Helicobacter</taxon>
    </lineage>
</organism>
<dbReference type="PROSITE" id="PS00393">
    <property type="entry name" value="PEPCASE_2"/>
    <property type="match status" value="1"/>
</dbReference>
<reference evidence="6 7" key="1">
    <citation type="submission" date="2018-04" db="EMBL/GenBank/DDBJ databases">
        <title>Novel Campyloabacter and Helicobacter Species and Strains.</title>
        <authorList>
            <person name="Mannion A.J."/>
            <person name="Shen Z."/>
            <person name="Fox J.G."/>
        </authorList>
    </citation>
    <scope>NUCLEOTIDE SEQUENCE [LARGE SCALE GENOMIC DNA]</scope>
    <source>
        <strain evidence="6 7">MIT 99-5101</strain>
    </source>
</reference>
<dbReference type="AlphaFoldDB" id="A0A3D8I9X2"/>
<dbReference type="Proteomes" id="UP000256650">
    <property type="component" value="Unassembled WGS sequence"/>
</dbReference>
<gene>
    <name evidence="6" type="ORF">CQA43_08290</name>
</gene>
<dbReference type="GO" id="GO:0015977">
    <property type="term" value="P:carbon fixation"/>
    <property type="evidence" value="ECO:0007669"/>
    <property type="project" value="InterPro"/>
</dbReference>
<dbReference type="OrthoDB" id="9768133at2"/>
<dbReference type="PROSITE" id="PS00781">
    <property type="entry name" value="PEPCASE_1"/>
    <property type="match status" value="1"/>
</dbReference>
<protein>
    <recommendedName>
        <fullName evidence="2">Phosphoenolpyruvate carboxylase</fullName>
    </recommendedName>
</protein>
<keyword evidence="7" id="KW-1185">Reference proteome</keyword>
<accession>A0A3D8I9X2</accession>
<dbReference type="GO" id="GO:0006099">
    <property type="term" value="P:tricarboxylic acid cycle"/>
    <property type="evidence" value="ECO:0007669"/>
    <property type="project" value="InterPro"/>
</dbReference>
<comment type="catalytic activity">
    <reaction evidence="3">
        <text>oxaloacetate + phosphate = phosphoenolpyruvate + hydrogencarbonate</text>
        <dbReference type="Rhea" id="RHEA:28370"/>
        <dbReference type="ChEBI" id="CHEBI:16452"/>
        <dbReference type="ChEBI" id="CHEBI:17544"/>
        <dbReference type="ChEBI" id="CHEBI:43474"/>
        <dbReference type="ChEBI" id="CHEBI:58702"/>
        <dbReference type="EC" id="4.1.1.31"/>
    </reaction>
</comment>
<keyword evidence="6" id="KW-0670">Pyruvate</keyword>
<evidence type="ECO:0000313" key="6">
    <source>
        <dbReference type="EMBL" id="RDU61937.1"/>
    </source>
</evidence>
<dbReference type="SUPFAM" id="SSF51621">
    <property type="entry name" value="Phosphoenolpyruvate/pyruvate domain"/>
    <property type="match status" value="1"/>
</dbReference>
<dbReference type="InterPro" id="IPR018129">
    <property type="entry name" value="PEP_COase_Lys_AS"/>
</dbReference>
<dbReference type="Pfam" id="PF00311">
    <property type="entry name" value="PEPcase"/>
    <property type="match status" value="1"/>
</dbReference>
<dbReference type="GO" id="GO:0008964">
    <property type="term" value="F:phosphoenolpyruvate carboxylase activity"/>
    <property type="evidence" value="ECO:0007669"/>
    <property type="project" value="UniProtKB-EC"/>
</dbReference>
<evidence type="ECO:0000256" key="2">
    <source>
        <dbReference type="ARBA" id="ARBA00022419"/>
    </source>
</evidence>
<comment type="caution">
    <text evidence="6">The sequence shown here is derived from an EMBL/GenBank/DDBJ whole genome shotgun (WGS) entry which is preliminary data.</text>
</comment>
<dbReference type="EMBL" id="NXLS01000010">
    <property type="protein sequence ID" value="RDU61937.1"/>
    <property type="molecule type" value="Genomic_DNA"/>
</dbReference>
<sequence>MLMAKTKEIEFAFSILSELLDEVAPNIKPTFIALKDNPSFLFKAESNLLQELSSQEISNLIKAFTLYHLLLNIIDERYQLSLRQSRGQILVAIEELRAQKYDAEDIKEVFKKIQFYPVFTAHPTESLRRTFLESYHEMYDDLRAWFEFGQMGAKEHLKYRLNLLWHSHIVRSEKIEVLFELDNLLYFMESSILQSGARVLQEIQDALKILGENAKDSMLKKSPLLLGSWIGGDRDGNPYVTNRVMIEVMKRQHQTIIHQYLKWIDRLRRELSIACEYVNPSNTLLESLEQEKEHLDETTKKLFSQEPFRAKLVCMHQKLQNRILMLNLPQSALKQNKLYIYENSKEFIKDIEMMMESLDERSSTYLKELRNLVLLAGFHLMRLDFRQHREVFWLALAEIFATLGYVQGDLLLLPTSEQTKVLNAALSAPLVDLNQFYGKFSEQTQETLLSFINFKWAKDRISDNIIDSCIVSMCQSANDLLCVLWFAKQSGLWCKGKKTRISISPLFETIGDLESAPKILRELCANPHYAEYLQSRKNRQEIMIGYSDSSKDGGIFASNYSLRKAIGNLIVLEKELDVKFRLFHGRGGSVSRGGGALEDALLSSLPSSVAGFLKTTEQGEVISYKYLNPKKAESSFSSALATLLKKSVYDRFGTNCNVSDSEFDTIMQTISTESYKAYRKLVYETEGFIEYFKSATPIDFIAQLNIGSRPSKRKETQNVEDLRAIPWVFAWTQNRAIIPAWYGLGSGLEEAFKKYGQKEIFRSCYRENLFFKTTIDNISQAFLKVDLEIAKHYNDFVEDVELRKKIWQMIESEYHRTLDWLLYVRKEESLLASEKLIQESILLRKPFLTSLSFFQLHLMKVYKNAHYDEQRERIARQIVTTIVGIAQGVRNTG</sequence>
<feature type="active site" evidence="5">
    <location>
        <position position="551"/>
    </location>
</feature>
<dbReference type="InterPro" id="IPR015813">
    <property type="entry name" value="Pyrv/PenolPyrv_kinase-like_dom"/>
</dbReference>
<evidence type="ECO:0000256" key="1">
    <source>
        <dbReference type="ARBA" id="ARBA00003670"/>
    </source>
</evidence>
<dbReference type="PRINTS" id="PR00150">
    <property type="entry name" value="PEPCARBXLASE"/>
</dbReference>
<feature type="active site" evidence="4">
    <location>
        <position position="122"/>
    </location>
</feature>
<evidence type="ECO:0000256" key="3">
    <source>
        <dbReference type="ARBA" id="ARBA00048995"/>
    </source>
</evidence>
<dbReference type="GO" id="GO:0005829">
    <property type="term" value="C:cytosol"/>
    <property type="evidence" value="ECO:0007669"/>
    <property type="project" value="TreeGrafter"/>
</dbReference>
<evidence type="ECO:0000313" key="7">
    <source>
        <dbReference type="Proteomes" id="UP000256650"/>
    </source>
</evidence>
<dbReference type="InterPro" id="IPR033129">
    <property type="entry name" value="PEPCASE_His_AS"/>
</dbReference>
<evidence type="ECO:0000256" key="4">
    <source>
        <dbReference type="PROSITE-ProRule" id="PRU10111"/>
    </source>
</evidence>
<dbReference type="Gene3D" id="1.20.1440.90">
    <property type="entry name" value="Phosphoenolpyruvate/pyruvate domain"/>
    <property type="match status" value="1"/>
</dbReference>
<dbReference type="PANTHER" id="PTHR30523">
    <property type="entry name" value="PHOSPHOENOLPYRUVATE CARBOXYLASE"/>
    <property type="match status" value="1"/>
</dbReference>
<dbReference type="PANTHER" id="PTHR30523:SF6">
    <property type="entry name" value="PHOSPHOENOLPYRUVATE CARBOXYLASE"/>
    <property type="match status" value="1"/>
</dbReference>
<comment type="function">
    <text evidence="1">Forms oxaloacetate, a four-carbon dicarboxylic acid source for the tricarboxylic acid cycle.</text>
</comment>